<evidence type="ECO:0000313" key="1">
    <source>
        <dbReference type="EMBL" id="KAG8543192.1"/>
    </source>
</evidence>
<name>A0AAV6Z0S0_ENGPU</name>
<sequence>MNGKHRSYGATEAFVMSCHVCGSLAPSSNVYYVVTTYRHQNNFRHKPYTTWCAQCLVAGNTRHGPRPLPPSFSRSIL</sequence>
<reference evidence="1" key="1">
    <citation type="thesis" date="2020" institute="ProQuest LLC" country="789 East Eisenhower Parkway, Ann Arbor, MI, USA">
        <title>Comparative Genomics and Chromosome Evolution.</title>
        <authorList>
            <person name="Mudd A.B."/>
        </authorList>
    </citation>
    <scope>NUCLEOTIDE SEQUENCE</scope>
    <source>
        <strain evidence="1">237g6f4</strain>
        <tissue evidence="1">Blood</tissue>
    </source>
</reference>
<keyword evidence="2" id="KW-1185">Reference proteome</keyword>
<evidence type="ECO:0000313" key="2">
    <source>
        <dbReference type="Proteomes" id="UP000824782"/>
    </source>
</evidence>
<organism evidence="1 2">
    <name type="scientific">Engystomops pustulosus</name>
    <name type="common">Tungara frog</name>
    <name type="synonym">Physalaemus pustulosus</name>
    <dbReference type="NCBI Taxonomy" id="76066"/>
    <lineage>
        <taxon>Eukaryota</taxon>
        <taxon>Metazoa</taxon>
        <taxon>Chordata</taxon>
        <taxon>Craniata</taxon>
        <taxon>Vertebrata</taxon>
        <taxon>Euteleostomi</taxon>
        <taxon>Amphibia</taxon>
        <taxon>Batrachia</taxon>
        <taxon>Anura</taxon>
        <taxon>Neobatrachia</taxon>
        <taxon>Hyloidea</taxon>
        <taxon>Leptodactylidae</taxon>
        <taxon>Leiuperinae</taxon>
        <taxon>Engystomops</taxon>
    </lineage>
</organism>
<accession>A0AAV6Z0S0</accession>
<comment type="caution">
    <text evidence="1">The sequence shown here is derived from an EMBL/GenBank/DDBJ whole genome shotgun (WGS) entry which is preliminary data.</text>
</comment>
<dbReference type="AlphaFoldDB" id="A0AAV6Z0S0"/>
<protein>
    <submittedName>
        <fullName evidence="1">Uncharacterized protein</fullName>
    </submittedName>
</protein>
<proteinExistence type="predicted"/>
<dbReference type="Proteomes" id="UP000824782">
    <property type="component" value="Unassembled WGS sequence"/>
</dbReference>
<dbReference type="EMBL" id="WNYA01003808">
    <property type="protein sequence ID" value="KAG8543192.1"/>
    <property type="molecule type" value="Genomic_DNA"/>
</dbReference>
<gene>
    <name evidence="1" type="ORF">GDO81_025237</name>
</gene>